<dbReference type="Pfam" id="PF00149">
    <property type="entry name" value="Metallophos"/>
    <property type="match status" value="1"/>
</dbReference>
<dbReference type="GO" id="GO:0005737">
    <property type="term" value="C:cytoplasm"/>
    <property type="evidence" value="ECO:0007669"/>
    <property type="project" value="TreeGrafter"/>
</dbReference>
<gene>
    <name evidence="2" type="ORF">CCR94_09230</name>
</gene>
<dbReference type="Gene3D" id="3.60.21.10">
    <property type="match status" value="1"/>
</dbReference>
<dbReference type="RefSeq" id="WP_104507580.1">
    <property type="nucleotide sequence ID" value="NZ_JACIGC010000009.1"/>
</dbReference>
<dbReference type="AlphaFoldDB" id="A0A2S6NA54"/>
<evidence type="ECO:0000259" key="1">
    <source>
        <dbReference type="Pfam" id="PF00149"/>
    </source>
</evidence>
<dbReference type="EMBL" id="NHSJ01000057">
    <property type="protein sequence ID" value="PPQ31471.1"/>
    <property type="molecule type" value="Genomic_DNA"/>
</dbReference>
<dbReference type="PANTHER" id="PTHR42850:SF4">
    <property type="entry name" value="ZINC-DEPENDENT ENDOPOLYPHOSPHATASE"/>
    <property type="match status" value="1"/>
</dbReference>
<sequence>MRLSWVAERLQRAWIWPAPTRVEALGAAPVACPESPVADYVHYGVGDIHGMRSELDRLLQKIEADADGLARPASVVFLGDLVNRGPSSRQVIERLIEGPRRAGDRWITLRGNHDQLFLDALAGKSESAFAQFMRKGGAETLASYGLRKKEASLSRARRAVPSAHLSFLENLPFSYASGRYFFVHAGVDPDRPLDRQSEKAMMTIREPFLRKAHRLSVTVVHGHVPCVKGPVVAPGRIGVDTGAHATGRLTAVALCDHEPARFLATLRG</sequence>
<name>A0A2S6NA54_9HYPH</name>
<protein>
    <recommendedName>
        <fullName evidence="1">Calcineurin-like phosphoesterase domain-containing protein</fullName>
    </recommendedName>
</protein>
<keyword evidence="3" id="KW-1185">Reference proteome</keyword>
<accession>A0A2S6NA54</accession>
<dbReference type="InterPro" id="IPR050126">
    <property type="entry name" value="Ap4A_hydrolase"/>
</dbReference>
<dbReference type="CDD" id="cd00144">
    <property type="entry name" value="MPP_PPP_family"/>
    <property type="match status" value="1"/>
</dbReference>
<dbReference type="SUPFAM" id="SSF56300">
    <property type="entry name" value="Metallo-dependent phosphatases"/>
    <property type="match status" value="1"/>
</dbReference>
<comment type="caution">
    <text evidence="2">The sequence shown here is derived from an EMBL/GenBank/DDBJ whole genome shotgun (WGS) entry which is preliminary data.</text>
</comment>
<dbReference type="InterPro" id="IPR004843">
    <property type="entry name" value="Calcineurin-like_PHP"/>
</dbReference>
<dbReference type="GO" id="GO:0016791">
    <property type="term" value="F:phosphatase activity"/>
    <property type="evidence" value="ECO:0007669"/>
    <property type="project" value="TreeGrafter"/>
</dbReference>
<dbReference type="PANTHER" id="PTHR42850">
    <property type="entry name" value="METALLOPHOSPHOESTERASE"/>
    <property type="match status" value="1"/>
</dbReference>
<evidence type="ECO:0000313" key="2">
    <source>
        <dbReference type="EMBL" id="PPQ31471.1"/>
    </source>
</evidence>
<dbReference type="Proteomes" id="UP000239089">
    <property type="component" value="Unassembled WGS sequence"/>
</dbReference>
<proteinExistence type="predicted"/>
<evidence type="ECO:0000313" key="3">
    <source>
        <dbReference type="Proteomes" id="UP000239089"/>
    </source>
</evidence>
<dbReference type="InterPro" id="IPR029052">
    <property type="entry name" value="Metallo-depent_PP-like"/>
</dbReference>
<dbReference type="GO" id="GO:0008803">
    <property type="term" value="F:bis(5'-nucleosyl)-tetraphosphatase (symmetrical) activity"/>
    <property type="evidence" value="ECO:0007669"/>
    <property type="project" value="TreeGrafter"/>
</dbReference>
<dbReference type="OrthoDB" id="9807890at2"/>
<dbReference type="GO" id="GO:0110154">
    <property type="term" value="P:RNA decapping"/>
    <property type="evidence" value="ECO:0007669"/>
    <property type="project" value="TreeGrafter"/>
</dbReference>
<organism evidence="2 3">
    <name type="scientific">Rhodoblastus sphagnicola</name>
    <dbReference type="NCBI Taxonomy" id="333368"/>
    <lineage>
        <taxon>Bacteria</taxon>
        <taxon>Pseudomonadati</taxon>
        <taxon>Pseudomonadota</taxon>
        <taxon>Alphaproteobacteria</taxon>
        <taxon>Hyphomicrobiales</taxon>
        <taxon>Rhodoblastaceae</taxon>
        <taxon>Rhodoblastus</taxon>
    </lineage>
</organism>
<reference evidence="2 3" key="1">
    <citation type="journal article" date="2018" name="Arch. Microbiol.">
        <title>New insights into the metabolic potential of the phototrophic purple bacterium Rhodopila globiformis DSM 161(T) from its draft genome sequence and evidence for a vanadium-dependent nitrogenase.</title>
        <authorList>
            <person name="Imhoff J.F."/>
            <person name="Rahn T."/>
            <person name="Kunzel S."/>
            <person name="Neulinger S.C."/>
        </authorList>
    </citation>
    <scope>NUCLEOTIDE SEQUENCE [LARGE SCALE GENOMIC DNA]</scope>
    <source>
        <strain evidence="2 3">DSM 16996</strain>
    </source>
</reference>
<feature type="domain" description="Calcineurin-like phosphoesterase" evidence="1">
    <location>
        <begin position="45"/>
        <end position="227"/>
    </location>
</feature>